<proteinExistence type="predicted"/>
<evidence type="ECO:0000313" key="1">
    <source>
        <dbReference type="Proteomes" id="UP000887579"/>
    </source>
</evidence>
<organism evidence="1 2">
    <name type="scientific">Panagrolaimus sp. ES5</name>
    <dbReference type="NCBI Taxonomy" id="591445"/>
    <lineage>
        <taxon>Eukaryota</taxon>
        <taxon>Metazoa</taxon>
        <taxon>Ecdysozoa</taxon>
        <taxon>Nematoda</taxon>
        <taxon>Chromadorea</taxon>
        <taxon>Rhabditida</taxon>
        <taxon>Tylenchina</taxon>
        <taxon>Panagrolaimomorpha</taxon>
        <taxon>Panagrolaimoidea</taxon>
        <taxon>Panagrolaimidae</taxon>
        <taxon>Panagrolaimus</taxon>
    </lineage>
</organism>
<dbReference type="Proteomes" id="UP000887579">
    <property type="component" value="Unplaced"/>
</dbReference>
<accession>A0AC34GKM3</accession>
<evidence type="ECO:0000313" key="2">
    <source>
        <dbReference type="WBParaSite" id="ES5_v2.g30095.t1"/>
    </source>
</evidence>
<reference evidence="2" key="1">
    <citation type="submission" date="2022-11" db="UniProtKB">
        <authorList>
            <consortium name="WormBaseParasite"/>
        </authorList>
    </citation>
    <scope>IDENTIFICATION</scope>
</reference>
<protein>
    <submittedName>
        <fullName evidence="2">Uncharacterized protein</fullName>
    </submittedName>
</protein>
<sequence length="146" mass="16441">MMENPGIGDRCMKNISLFNETDVRCLDGYAQGHLNLEKDDPKKISYNVPQICGCTPNSGWNCTDGDYPLQDLQTFTLNTSDRIWDLTYRNISQFRLVTSKNTTGHREVILGGFTFGHENIQSLTVFEERDTVAGLETIVESLKNAS</sequence>
<name>A0AC34GKM3_9BILA</name>
<dbReference type="WBParaSite" id="ES5_v2.g30095.t1">
    <property type="protein sequence ID" value="ES5_v2.g30095.t1"/>
    <property type="gene ID" value="ES5_v2.g30095"/>
</dbReference>